<evidence type="ECO:0000313" key="9">
    <source>
        <dbReference type="Proteomes" id="UP001319104"/>
    </source>
</evidence>
<keyword evidence="3 6" id="KW-0812">Transmembrane</keyword>
<dbReference type="PANTHER" id="PTHR30572:SF18">
    <property type="entry name" value="ABC-TYPE MACROLIDE FAMILY EXPORT SYSTEM PERMEASE COMPONENT 2"/>
    <property type="match status" value="1"/>
</dbReference>
<evidence type="ECO:0000313" key="8">
    <source>
        <dbReference type="EMBL" id="MBS9522806.1"/>
    </source>
</evidence>
<dbReference type="PANTHER" id="PTHR30572">
    <property type="entry name" value="MEMBRANE COMPONENT OF TRANSPORTER-RELATED"/>
    <property type="match status" value="1"/>
</dbReference>
<evidence type="ECO:0000256" key="6">
    <source>
        <dbReference type="SAM" id="Phobius"/>
    </source>
</evidence>
<keyword evidence="4 6" id="KW-1133">Transmembrane helix</keyword>
<comment type="subcellular location">
    <subcellularLocation>
        <location evidence="1">Cell membrane</location>
        <topology evidence="1">Multi-pass membrane protein</topology>
    </subcellularLocation>
</comment>
<feature type="domain" description="ABC3 transporter permease C-terminal" evidence="7">
    <location>
        <begin position="50"/>
        <end position="163"/>
    </location>
</feature>
<feature type="transmembrane region" description="Helical" evidence="6">
    <location>
        <begin position="47"/>
        <end position="72"/>
    </location>
</feature>
<reference evidence="8 9" key="1">
    <citation type="submission" date="2021-05" db="EMBL/GenBank/DDBJ databases">
        <authorList>
            <person name="Zhang Z.D."/>
            <person name="Osman G."/>
        </authorList>
    </citation>
    <scope>NUCLEOTIDE SEQUENCE [LARGE SCALE GENOMIC DNA]</scope>
    <source>
        <strain evidence="8 9">KCTC 32217</strain>
    </source>
</reference>
<dbReference type="InterPro" id="IPR050250">
    <property type="entry name" value="Macrolide_Exporter_MacB"/>
</dbReference>
<gene>
    <name evidence="8" type="ORF">KI659_02145</name>
</gene>
<dbReference type="Pfam" id="PF02687">
    <property type="entry name" value="FtsX"/>
    <property type="match status" value="1"/>
</dbReference>
<dbReference type="InterPro" id="IPR003838">
    <property type="entry name" value="ABC3_permease_C"/>
</dbReference>
<evidence type="ECO:0000256" key="2">
    <source>
        <dbReference type="ARBA" id="ARBA00022475"/>
    </source>
</evidence>
<evidence type="ECO:0000256" key="3">
    <source>
        <dbReference type="ARBA" id="ARBA00022692"/>
    </source>
</evidence>
<dbReference type="GO" id="GO:0022857">
    <property type="term" value="F:transmembrane transporter activity"/>
    <property type="evidence" value="ECO:0007669"/>
    <property type="project" value="TreeGrafter"/>
</dbReference>
<dbReference type="AlphaFoldDB" id="A0AAP2CGL0"/>
<dbReference type="GO" id="GO:0005886">
    <property type="term" value="C:plasma membrane"/>
    <property type="evidence" value="ECO:0007669"/>
    <property type="project" value="UniProtKB-SubCell"/>
</dbReference>
<comment type="caution">
    <text evidence="8">The sequence shown here is derived from an EMBL/GenBank/DDBJ whole genome shotgun (WGS) entry which is preliminary data.</text>
</comment>
<sequence length="170" mass="19237">MSDVGRTAKQDFDQVFKKYFPLEDGEFKFFDETISNFYQSDFRVMKVLGMATLMALGISFLGLFALIPFTIAQRTKEISIRKVLGAGTMEILMSLSKEYVWLMAVAFGLAAILTWYLLNSWLQEFHFKINMPYELYVAAGLAVLLASLAIVGMQGYKVAQRNPAEVLKSE</sequence>
<accession>A0AAP2CGL0</accession>
<keyword evidence="5 6" id="KW-0472">Membrane</keyword>
<dbReference type="EMBL" id="JAHCMY010000001">
    <property type="protein sequence ID" value="MBS9522806.1"/>
    <property type="molecule type" value="Genomic_DNA"/>
</dbReference>
<keyword evidence="2" id="KW-1003">Cell membrane</keyword>
<evidence type="ECO:0000259" key="7">
    <source>
        <dbReference type="Pfam" id="PF02687"/>
    </source>
</evidence>
<name>A0AAP2CGL0_9BACT</name>
<evidence type="ECO:0000256" key="1">
    <source>
        <dbReference type="ARBA" id="ARBA00004651"/>
    </source>
</evidence>
<feature type="transmembrane region" description="Helical" evidence="6">
    <location>
        <begin position="99"/>
        <end position="118"/>
    </location>
</feature>
<proteinExistence type="predicted"/>
<keyword evidence="9" id="KW-1185">Reference proteome</keyword>
<evidence type="ECO:0000256" key="4">
    <source>
        <dbReference type="ARBA" id="ARBA00022989"/>
    </source>
</evidence>
<dbReference type="RefSeq" id="WP_213943689.1">
    <property type="nucleotide sequence ID" value="NZ_JAHCMY010000001.1"/>
</dbReference>
<protein>
    <submittedName>
        <fullName evidence="8">FtsX-like permease family protein</fullName>
    </submittedName>
</protein>
<feature type="transmembrane region" description="Helical" evidence="6">
    <location>
        <begin position="133"/>
        <end position="153"/>
    </location>
</feature>
<dbReference type="Proteomes" id="UP001319104">
    <property type="component" value="Unassembled WGS sequence"/>
</dbReference>
<evidence type="ECO:0000256" key="5">
    <source>
        <dbReference type="ARBA" id="ARBA00023136"/>
    </source>
</evidence>
<organism evidence="8 9">
    <name type="scientific">Litoribacter ruber</name>
    <dbReference type="NCBI Taxonomy" id="702568"/>
    <lineage>
        <taxon>Bacteria</taxon>
        <taxon>Pseudomonadati</taxon>
        <taxon>Bacteroidota</taxon>
        <taxon>Cytophagia</taxon>
        <taxon>Cytophagales</taxon>
        <taxon>Cyclobacteriaceae</taxon>
        <taxon>Litoribacter</taxon>
    </lineage>
</organism>